<dbReference type="InterPro" id="IPR006311">
    <property type="entry name" value="TAT_signal"/>
</dbReference>
<evidence type="ECO:0008006" key="5">
    <source>
        <dbReference type="Google" id="ProtNLM"/>
    </source>
</evidence>
<evidence type="ECO:0000313" key="4">
    <source>
        <dbReference type="Proteomes" id="UP001651690"/>
    </source>
</evidence>
<keyword evidence="2" id="KW-0732">Signal</keyword>
<feature type="compositionally biased region" description="Polar residues" evidence="1">
    <location>
        <begin position="60"/>
        <end position="69"/>
    </location>
</feature>
<evidence type="ECO:0000313" key="3">
    <source>
        <dbReference type="EMBL" id="MCP9274537.1"/>
    </source>
</evidence>
<feature type="chain" id="PRO_5045956401" description="Intersectin-EH binding protein Ibp1" evidence="2">
    <location>
        <begin position="24"/>
        <end position="113"/>
    </location>
</feature>
<gene>
    <name evidence="3" type="ORF">NM203_20295</name>
</gene>
<proteinExistence type="predicted"/>
<feature type="signal peptide" evidence="2">
    <location>
        <begin position="1"/>
        <end position="23"/>
    </location>
</feature>
<reference evidence="3 4" key="1">
    <citation type="submission" date="2022-06" db="EMBL/GenBank/DDBJ databases">
        <title>Mycolicibacterium sp. CAU 1645 isolated from seawater.</title>
        <authorList>
            <person name="Kim W."/>
        </authorList>
    </citation>
    <scope>NUCLEOTIDE SEQUENCE [LARGE SCALE GENOMIC DNA]</scope>
    <source>
        <strain evidence="3 4">CAU 1645</strain>
    </source>
</reference>
<name>A0ABT1M6X1_9MYCO</name>
<dbReference type="RefSeq" id="WP_255062123.1">
    <property type="nucleotide sequence ID" value="NZ_JANDBD010000008.1"/>
</dbReference>
<evidence type="ECO:0000256" key="2">
    <source>
        <dbReference type="SAM" id="SignalP"/>
    </source>
</evidence>
<feature type="region of interest" description="Disordered" evidence="1">
    <location>
        <begin position="56"/>
        <end position="89"/>
    </location>
</feature>
<keyword evidence="4" id="KW-1185">Reference proteome</keyword>
<feature type="region of interest" description="Disordered" evidence="1">
    <location>
        <begin position="94"/>
        <end position="113"/>
    </location>
</feature>
<evidence type="ECO:0000256" key="1">
    <source>
        <dbReference type="SAM" id="MobiDB-lite"/>
    </source>
</evidence>
<sequence length="113" mass="11224">MTHTSKRFVIGAALALAAFGAPAAMVAATPERALADCSSGEEMDTFTTTCTPLLVPNSPSPQGFTSTGANPDISEIDGDPCTGGDSGACIGLAEDQAAAGPQPTPRVTIDSSP</sequence>
<protein>
    <recommendedName>
        <fullName evidence="5">Intersectin-EH binding protein Ibp1</fullName>
    </recommendedName>
</protein>
<dbReference type="Proteomes" id="UP001651690">
    <property type="component" value="Unassembled WGS sequence"/>
</dbReference>
<comment type="caution">
    <text evidence="3">The sequence shown here is derived from an EMBL/GenBank/DDBJ whole genome shotgun (WGS) entry which is preliminary data.</text>
</comment>
<dbReference type="EMBL" id="JANDBD010000008">
    <property type="protein sequence ID" value="MCP9274537.1"/>
    <property type="molecule type" value="Genomic_DNA"/>
</dbReference>
<organism evidence="3 4">
    <name type="scientific">Mycolicibacterium arenosum</name>
    <dbReference type="NCBI Taxonomy" id="2952157"/>
    <lineage>
        <taxon>Bacteria</taxon>
        <taxon>Bacillati</taxon>
        <taxon>Actinomycetota</taxon>
        <taxon>Actinomycetes</taxon>
        <taxon>Mycobacteriales</taxon>
        <taxon>Mycobacteriaceae</taxon>
        <taxon>Mycolicibacterium</taxon>
    </lineage>
</organism>
<dbReference type="PROSITE" id="PS51318">
    <property type="entry name" value="TAT"/>
    <property type="match status" value="1"/>
</dbReference>
<accession>A0ABT1M6X1</accession>